<dbReference type="Gene3D" id="3.90.226.10">
    <property type="entry name" value="2-enoyl-CoA Hydratase, Chain A, domain 1"/>
    <property type="match status" value="3"/>
</dbReference>
<evidence type="ECO:0000313" key="9">
    <source>
        <dbReference type="EMBL" id="HIW10583.1"/>
    </source>
</evidence>
<accession>A0A9D1QCJ2</accession>
<feature type="domain" description="Peptidase S49" evidence="8">
    <location>
        <begin position="132"/>
        <end position="284"/>
    </location>
</feature>
<protein>
    <submittedName>
        <fullName evidence="9">Signal peptide peptidase SppA</fullName>
    </submittedName>
</protein>
<dbReference type="InterPro" id="IPR002142">
    <property type="entry name" value="Peptidase_S49"/>
</dbReference>
<dbReference type="CDD" id="cd07023">
    <property type="entry name" value="S49_Sppa_N_C"/>
    <property type="match status" value="1"/>
</dbReference>
<dbReference type="Proteomes" id="UP000823926">
    <property type="component" value="Unassembled WGS sequence"/>
</dbReference>
<dbReference type="NCBIfam" id="TIGR00705">
    <property type="entry name" value="SppA_67K"/>
    <property type="match status" value="1"/>
</dbReference>
<feature type="active site" description="Nucleophile" evidence="7">
    <location>
        <position position="401"/>
    </location>
</feature>
<proteinExistence type="inferred from homology"/>
<organism evidence="9 10">
    <name type="scientific">Candidatus Rikenella faecigallinarum</name>
    <dbReference type="NCBI Taxonomy" id="2838745"/>
    <lineage>
        <taxon>Bacteria</taxon>
        <taxon>Pseudomonadati</taxon>
        <taxon>Bacteroidota</taxon>
        <taxon>Bacteroidia</taxon>
        <taxon>Bacteroidales</taxon>
        <taxon>Rikenellaceae</taxon>
        <taxon>Rikenella</taxon>
    </lineage>
</organism>
<feature type="domain" description="Peptidase S49" evidence="8">
    <location>
        <begin position="385"/>
        <end position="536"/>
    </location>
</feature>
<dbReference type="AlphaFoldDB" id="A0A9D1QCJ2"/>
<evidence type="ECO:0000256" key="1">
    <source>
        <dbReference type="ARBA" id="ARBA00004370"/>
    </source>
</evidence>
<keyword evidence="3" id="KW-0645">Protease</keyword>
<evidence type="ECO:0000256" key="2">
    <source>
        <dbReference type="ARBA" id="ARBA00008683"/>
    </source>
</evidence>
<evidence type="ECO:0000256" key="5">
    <source>
        <dbReference type="ARBA" id="ARBA00022825"/>
    </source>
</evidence>
<name>A0A9D1QCJ2_9BACT</name>
<dbReference type="Pfam" id="PF01343">
    <property type="entry name" value="Peptidase_S49"/>
    <property type="match status" value="2"/>
</dbReference>
<comment type="similarity">
    <text evidence="2">Belongs to the peptidase S49 family.</text>
</comment>
<dbReference type="GO" id="GO:0006465">
    <property type="term" value="P:signal peptide processing"/>
    <property type="evidence" value="ECO:0007669"/>
    <property type="project" value="InterPro"/>
</dbReference>
<dbReference type="EMBL" id="DXHL01000019">
    <property type="protein sequence ID" value="HIW10583.1"/>
    <property type="molecule type" value="Genomic_DNA"/>
</dbReference>
<evidence type="ECO:0000256" key="6">
    <source>
        <dbReference type="ARBA" id="ARBA00023136"/>
    </source>
</evidence>
<dbReference type="InterPro" id="IPR029045">
    <property type="entry name" value="ClpP/crotonase-like_dom_sf"/>
</dbReference>
<evidence type="ECO:0000256" key="7">
    <source>
        <dbReference type="PIRSR" id="PIRSR001217-1"/>
    </source>
</evidence>
<keyword evidence="5" id="KW-0720">Serine protease</keyword>
<evidence type="ECO:0000259" key="8">
    <source>
        <dbReference type="Pfam" id="PF01343"/>
    </source>
</evidence>
<dbReference type="GO" id="GO:0016020">
    <property type="term" value="C:membrane"/>
    <property type="evidence" value="ECO:0007669"/>
    <property type="project" value="UniProtKB-SubCell"/>
</dbReference>
<reference evidence="9" key="2">
    <citation type="submission" date="2021-04" db="EMBL/GenBank/DDBJ databases">
        <authorList>
            <person name="Gilroy R."/>
        </authorList>
    </citation>
    <scope>NUCLEOTIDE SEQUENCE</scope>
    <source>
        <strain evidence="9">ChiBcec15-1070</strain>
    </source>
</reference>
<evidence type="ECO:0000313" key="10">
    <source>
        <dbReference type="Proteomes" id="UP000823926"/>
    </source>
</evidence>
<dbReference type="InterPro" id="IPR047272">
    <property type="entry name" value="S49_SppA_C"/>
</dbReference>
<keyword evidence="4" id="KW-0378">Hydrolase</keyword>
<evidence type="ECO:0000256" key="3">
    <source>
        <dbReference type="ARBA" id="ARBA00022670"/>
    </source>
</evidence>
<comment type="caution">
    <text evidence="9">The sequence shown here is derived from an EMBL/GenBank/DDBJ whole genome shotgun (WGS) entry which is preliminary data.</text>
</comment>
<dbReference type="PIRSF" id="PIRSF001217">
    <property type="entry name" value="Protease_4_SppA"/>
    <property type="match status" value="1"/>
</dbReference>
<dbReference type="PANTHER" id="PTHR33209">
    <property type="entry name" value="PROTEASE 4"/>
    <property type="match status" value="1"/>
</dbReference>
<dbReference type="Gene3D" id="6.20.330.10">
    <property type="match status" value="1"/>
</dbReference>
<gene>
    <name evidence="9" type="primary">sppA</name>
    <name evidence="9" type="ORF">H9888_03680</name>
</gene>
<sequence>MNHFFKTFFACLLALFVGSIGFVMVSFIVLAGIIATLGSLGQSKYIGSVEPHTVLQIDLAQPIVDKPNGSAIDLFDYNDFTFRDQLTLFEAVTLIEKAADDPRIDGIYLNIPMGIPSSISTLYELRQALTAFRESGKFVLAYADVYSQGGYYLASAADRLYLNPQGGVAWQGMASNVMFYKGLLDKLGVQAELVRHGAFKGAGEPFVRESLSEENRLQTEAMTSSVWNFLVSEIAESREVAADSLQAYASRLAVGTAGDARRLGLVDSLYYRDQLLAELARLSGQDSTEGPELLPLQKYKYADSHNGAFTVAGNPMADNEIALLYADGDIVDAGDPNKQIVGNALAETLADIRKDSTVKAVVLRVNSPGGSALAAEIIWREVHLTQQVKPVIVSMGNYAASGGYYISCGAEYIVTAPTTLTGSIGVFGLSFNVGEGARNHLGITTEVVKTNPSADMGNIFRPMSPAERLYMQNGVDSVYARFVSVVATGRNLSRDSVDHMAGGRVWTGTQAMENGLADCTGTLSDAIRIAADHAGLMTGDYYVGQHPTPESSSFAAILGALTHAAVAKVTASTPTLLTDEAQRLRALIDRHGIRTEMPLRIEMQY</sequence>
<dbReference type="NCBIfam" id="TIGR00706">
    <property type="entry name" value="SppA_dom"/>
    <property type="match status" value="1"/>
</dbReference>
<evidence type="ECO:0000256" key="4">
    <source>
        <dbReference type="ARBA" id="ARBA00022801"/>
    </source>
</evidence>
<dbReference type="InterPro" id="IPR047217">
    <property type="entry name" value="S49_SppA_67K_type_N"/>
</dbReference>
<keyword evidence="6" id="KW-0472">Membrane</keyword>
<dbReference type="InterPro" id="IPR004634">
    <property type="entry name" value="Pept_S49_pIV"/>
</dbReference>
<reference evidence="9" key="1">
    <citation type="journal article" date="2021" name="PeerJ">
        <title>Extensive microbial diversity within the chicken gut microbiome revealed by metagenomics and culture.</title>
        <authorList>
            <person name="Gilroy R."/>
            <person name="Ravi A."/>
            <person name="Getino M."/>
            <person name="Pursley I."/>
            <person name="Horton D.L."/>
            <person name="Alikhan N.F."/>
            <person name="Baker D."/>
            <person name="Gharbi K."/>
            <person name="Hall N."/>
            <person name="Watson M."/>
            <person name="Adriaenssens E.M."/>
            <person name="Foster-Nyarko E."/>
            <person name="Jarju S."/>
            <person name="Secka A."/>
            <person name="Antonio M."/>
            <person name="Oren A."/>
            <person name="Chaudhuri R.R."/>
            <person name="La Ragione R."/>
            <person name="Hildebrand F."/>
            <person name="Pallen M.J."/>
        </authorList>
    </citation>
    <scope>NUCLEOTIDE SEQUENCE</scope>
    <source>
        <strain evidence="9">ChiBcec15-1070</strain>
    </source>
</reference>
<dbReference type="PANTHER" id="PTHR33209:SF1">
    <property type="entry name" value="PEPTIDASE S49 DOMAIN-CONTAINING PROTEIN"/>
    <property type="match status" value="1"/>
</dbReference>
<feature type="active site" description="Proton donor/acceptor" evidence="7">
    <location>
        <position position="200"/>
    </location>
</feature>
<dbReference type="InterPro" id="IPR004635">
    <property type="entry name" value="Pept_S49_SppA"/>
</dbReference>
<comment type="subcellular location">
    <subcellularLocation>
        <location evidence="1">Membrane</location>
    </subcellularLocation>
</comment>
<dbReference type="GO" id="GO:0008236">
    <property type="term" value="F:serine-type peptidase activity"/>
    <property type="evidence" value="ECO:0007669"/>
    <property type="project" value="UniProtKB-KW"/>
</dbReference>
<dbReference type="CDD" id="cd07018">
    <property type="entry name" value="S49_SppA_67K_type"/>
    <property type="match status" value="1"/>
</dbReference>
<dbReference type="SUPFAM" id="SSF52096">
    <property type="entry name" value="ClpP/crotonase"/>
    <property type="match status" value="2"/>
</dbReference>